<dbReference type="Proteomes" id="UP000236413">
    <property type="component" value="Unassembled WGS sequence"/>
</dbReference>
<dbReference type="EMBL" id="PPEG02000013">
    <property type="protein sequence ID" value="PWN58134.1"/>
    <property type="molecule type" value="Genomic_DNA"/>
</dbReference>
<sequence>MKKLFFLFLAVAGLSPGQDVLLSDINPSNFNQDFSEYDQKTALFCAQISEVAYWNERNIEILKQQVNQNYPENKISYALIDDSYGIHHNQVLLWANKDFMVIAFRGTEPSVLKDWLTDSKYWNYENSKGFNDELSNMPAGHGGFRRSLIRLMQKENLVEKIKKKITEVNPQADTRTFPIYLTGHSLGAALAQLFILPLQYHQLNFKGAYHFAPPLAVTCQINAELREKYGSIVYDIVNYKDYVPRAGRNGTAHFGKFYRICDDGYVYKEQEAYVKFRFSEYFTEFKLHALKSHIELLRKDENTASLIKDRSVGHFPCMELKGKVRELCQ</sequence>
<reference evidence="2 3" key="1">
    <citation type="submission" date="2018-04" db="EMBL/GenBank/DDBJ databases">
        <title>Chryseobacterium oncorhynchi 701B-08T from rainbow trout, and Chryseobacterium viscerum 687B-08T from diseased fish.</title>
        <authorList>
            <person name="Jeong J.-J."/>
            <person name="Lee Y.J."/>
            <person name="Pathiraja D."/>
            <person name="Park B."/>
            <person name="Choi I.-G."/>
            <person name="Kim K.D."/>
        </authorList>
    </citation>
    <scope>NUCLEOTIDE SEQUENCE [LARGE SCALE GENOMIC DNA]</scope>
    <source>
        <strain evidence="2 3">687B-08</strain>
    </source>
</reference>
<proteinExistence type="predicted"/>
<protein>
    <submittedName>
        <fullName evidence="2">Lipase family protein</fullName>
    </submittedName>
</protein>
<dbReference type="Gene3D" id="3.40.50.1820">
    <property type="entry name" value="alpha/beta hydrolase"/>
    <property type="match status" value="1"/>
</dbReference>
<gene>
    <name evidence="2" type="ORF">C1634_024485</name>
</gene>
<name>A0A316W9Z8_9FLAO</name>
<dbReference type="CDD" id="cd00519">
    <property type="entry name" value="Lipase_3"/>
    <property type="match status" value="1"/>
</dbReference>
<evidence type="ECO:0000313" key="3">
    <source>
        <dbReference type="Proteomes" id="UP000236413"/>
    </source>
</evidence>
<dbReference type="InterPro" id="IPR002921">
    <property type="entry name" value="Fungal_lipase-type"/>
</dbReference>
<dbReference type="SUPFAM" id="SSF53474">
    <property type="entry name" value="alpha/beta-Hydrolases"/>
    <property type="match status" value="1"/>
</dbReference>
<dbReference type="AlphaFoldDB" id="A0A316W9Z8"/>
<comment type="caution">
    <text evidence="2">The sequence shown here is derived from an EMBL/GenBank/DDBJ whole genome shotgun (WGS) entry which is preliminary data.</text>
</comment>
<evidence type="ECO:0000313" key="2">
    <source>
        <dbReference type="EMBL" id="PWN58134.1"/>
    </source>
</evidence>
<dbReference type="InterPro" id="IPR051218">
    <property type="entry name" value="Sec_MonoDiacylglyc_Lipase"/>
</dbReference>
<dbReference type="Pfam" id="PF01764">
    <property type="entry name" value="Lipase_3"/>
    <property type="match status" value="1"/>
</dbReference>
<dbReference type="PANTHER" id="PTHR45856">
    <property type="entry name" value="ALPHA/BETA-HYDROLASES SUPERFAMILY PROTEIN"/>
    <property type="match status" value="1"/>
</dbReference>
<dbReference type="RefSeq" id="WP_103231187.1">
    <property type="nucleotide sequence ID" value="NZ_PPEG02000013.1"/>
</dbReference>
<organism evidence="2 3">
    <name type="scientific">Chryseobacterium viscerum</name>
    <dbReference type="NCBI Taxonomy" id="1037377"/>
    <lineage>
        <taxon>Bacteria</taxon>
        <taxon>Pseudomonadati</taxon>
        <taxon>Bacteroidota</taxon>
        <taxon>Flavobacteriia</taxon>
        <taxon>Flavobacteriales</taxon>
        <taxon>Weeksellaceae</taxon>
        <taxon>Chryseobacterium group</taxon>
        <taxon>Chryseobacterium</taxon>
    </lineage>
</organism>
<dbReference type="InterPro" id="IPR029058">
    <property type="entry name" value="AB_hydrolase_fold"/>
</dbReference>
<feature type="domain" description="Fungal lipase-type" evidence="1">
    <location>
        <begin position="101"/>
        <end position="246"/>
    </location>
</feature>
<dbReference type="PANTHER" id="PTHR45856:SF11">
    <property type="entry name" value="FUNGAL LIPASE-LIKE DOMAIN-CONTAINING PROTEIN"/>
    <property type="match status" value="1"/>
</dbReference>
<accession>A0A316W9Z8</accession>
<dbReference type="GO" id="GO:0006629">
    <property type="term" value="P:lipid metabolic process"/>
    <property type="evidence" value="ECO:0007669"/>
    <property type="project" value="InterPro"/>
</dbReference>
<evidence type="ECO:0000259" key="1">
    <source>
        <dbReference type="Pfam" id="PF01764"/>
    </source>
</evidence>